<evidence type="ECO:0000313" key="5">
    <source>
        <dbReference type="EMBL" id="OXV08615.1"/>
    </source>
</evidence>
<dbReference type="EMBL" id="NPHW01003990">
    <property type="protein sequence ID" value="OXV08615.1"/>
    <property type="molecule type" value="Genomic_DNA"/>
</dbReference>
<accession>A0A232LWS3</accession>
<dbReference type="PANTHER" id="PTHR12689">
    <property type="entry name" value="A1 CISTRON SPLICING FACTOR AAR2-RELATED"/>
    <property type="match status" value="1"/>
</dbReference>
<feature type="region of interest" description="Disordered" evidence="2">
    <location>
        <begin position="158"/>
        <end position="193"/>
    </location>
</feature>
<organism evidence="5 6">
    <name type="scientific">Elaphomyces granulatus</name>
    <dbReference type="NCBI Taxonomy" id="519963"/>
    <lineage>
        <taxon>Eukaryota</taxon>
        <taxon>Fungi</taxon>
        <taxon>Dikarya</taxon>
        <taxon>Ascomycota</taxon>
        <taxon>Pezizomycotina</taxon>
        <taxon>Eurotiomycetes</taxon>
        <taxon>Eurotiomycetidae</taxon>
        <taxon>Eurotiales</taxon>
        <taxon>Elaphomycetaceae</taxon>
        <taxon>Elaphomyces</taxon>
    </lineage>
</organism>
<sequence length="484" mass="54244">MAATRPSPTPTLLVPHLPPKTFVGIDLISFTSTPNFHGIRDLPEGWHFLYTGTSESFSLRCGAWFYVGDVRSGAGTNDSAEEEDNDDDDEKQVIRRQQNVQDSVHAEAEIRIWKWDHNTEALIPLDREKDSDQQEAVQHKANLGALWQRGALFRYRSRVPSSNSSGSHGKQERERDRNDRDIGDEDEDEEAGRSDWVGLTNRLSPGLLTRVLCDPDIDVDGRPSWTVTSASTSFQDADQIPGLTGKEFLDGLAGGREKELRFLPIDLKRTWPDGAIGRERTVAAQDRSWALGNFIEQLTGSAAGDHAGEAQILGELQFTFLMVLTLMNYSCLQQWKRLLSLTLTCRAAIKSRERFFADVLRLLMLQLKHSTDVEGGLFELDNDDGAAFLIQLLTCFRRSLDEIQDGAGLTVKSQMEELETWVQKEFGWGFRREDIVRRGMLELEDGEQIEVQISGADEEDETGEYAPVVVDLGENGPTLDDVGI</sequence>
<evidence type="ECO:0000256" key="2">
    <source>
        <dbReference type="SAM" id="MobiDB-lite"/>
    </source>
</evidence>
<name>A0A232LWS3_9EURO</name>
<dbReference type="InterPro" id="IPR038514">
    <property type="entry name" value="AAR2_C_sf"/>
</dbReference>
<dbReference type="InterPro" id="IPR033648">
    <property type="entry name" value="AAR2_C"/>
</dbReference>
<dbReference type="OrthoDB" id="201752at2759"/>
<dbReference type="InterPro" id="IPR038516">
    <property type="entry name" value="AAR2_N_sf"/>
</dbReference>
<dbReference type="Pfam" id="PF20981">
    <property type="entry name" value="AAR2_1st"/>
    <property type="match status" value="1"/>
</dbReference>
<dbReference type="Proteomes" id="UP000243515">
    <property type="component" value="Unassembled WGS sequence"/>
</dbReference>
<reference evidence="5 6" key="1">
    <citation type="journal article" date="2015" name="Environ. Microbiol.">
        <title>Metagenome sequence of Elaphomyces granulatus from sporocarp tissue reveals Ascomycota ectomycorrhizal fingerprints of genome expansion and a Proteobacteria-rich microbiome.</title>
        <authorList>
            <person name="Quandt C.A."/>
            <person name="Kohler A."/>
            <person name="Hesse C.N."/>
            <person name="Sharpton T.J."/>
            <person name="Martin F."/>
            <person name="Spatafora J.W."/>
        </authorList>
    </citation>
    <scope>NUCLEOTIDE SEQUENCE [LARGE SCALE GENOMIC DNA]</scope>
    <source>
        <strain evidence="5 6">OSC145934</strain>
    </source>
</reference>
<gene>
    <name evidence="5" type="ORF">Egran_03629</name>
</gene>
<protein>
    <submittedName>
        <fullName evidence="5">Uncharacterized protein</fullName>
    </submittedName>
</protein>
<dbReference type="Pfam" id="PF05282">
    <property type="entry name" value="AAR2"/>
    <property type="match status" value="1"/>
</dbReference>
<dbReference type="PANTHER" id="PTHR12689:SF4">
    <property type="entry name" value="PROTEIN AAR2 HOMOLOG"/>
    <property type="match status" value="1"/>
</dbReference>
<dbReference type="CDD" id="cd13778">
    <property type="entry name" value="Aar2_C"/>
    <property type="match status" value="1"/>
</dbReference>
<keyword evidence="6" id="KW-1185">Reference proteome</keyword>
<comment type="caution">
    <text evidence="5">The sequence shown here is derived from an EMBL/GenBank/DDBJ whole genome shotgun (WGS) entry which is preliminary data.</text>
</comment>
<feature type="compositionally biased region" description="Low complexity" evidence="2">
    <location>
        <begin position="158"/>
        <end position="167"/>
    </location>
</feature>
<feature type="domain" description="AAR2 C-terminal" evidence="3">
    <location>
        <begin position="262"/>
        <end position="430"/>
    </location>
</feature>
<dbReference type="AlphaFoldDB" id="A0A232LWS3"/>
<dbReference type="Gene3D" id="1.25.40.550">
    <property type="entry name" value="Aar2, C-terminal domain-like"/>
    <property type="match status" value="1"/>
</dbReference>
<dbReference type="CDD" id="cd13777">
    <property type="entry name" value="Aar2_N"/>
    <property type="match status" value="1"/>
</dbReference>
<evidence type="ECO:0000259" key="4">
    <source>
        <dbReference type="Pfam" id="PF20981"/>
    </source>
</evidence>
<evidence type="ECO:0000256" key="1">
    <source>
        <dbReference type="ARBA" id="ARBA00006281"/>
    </source>
</evidence>
<dbReference type="Gene3D" id="2.60.34.20">
    <property type="match status" value="1"/>
</dbReference>
<evidence type="ECO:0000313" key="6">
    <source>
        <dbReference type="Proteomes" id="UP000243515"/>
    </source>
</evidence>
<dbReference type="GO" id="GO:0000244">
    <property type="term" value="P:spliceosomal tri-snRNP complex assembly"/>
    <property type="evidence" value="ECO:0007669"/>
    <property type="project" value="TreeGrafter"/>
</dbReference>
<feature type="domain" description="AAR2 N-terminal" evidence="4">
    <location>
        <begin position="9"/>
        <end position="212"/>
    </location>
</feature>
<dbReference type="InterPro" id="IPR007946">
    <property type="entry name" value="AAR2"/>
</dbReference>
<feature type="compositionally biased region" description="Basic and acidic residues" evidence="2">
    <location>
        <begin position="169"/>
        <end position="181"/>
    </location>
</feature>
<dbReference type="InterPro" id="IPR033647">
    <property type="entry name" value="Aar2_N"/>
</dbReference>
<proteinExistence type="inferred from homology"/>
<evidence type="ECO:0000259" key="3">
    <source>
        <dbReference type="Pfam" id="PF05282"/>
    </source>
</evidence>
<comment type="similarity">
    <text evidence="1">Belongs to the AAR2 family.</text>
</comment>